<keyword evidence="5 10" id="KW-1133">Transmembrane helix</keyword>
<evidence type="ECO:0000256" key="1">
    <source>
        <dbReference type="ARBA" id="ARBA00004141"/>
    </source>
</evidence>
<feature type="transmembrane region" description="Helical" evidence="10">
    <location>
        <begin position="143"/>
        <end position="164"/>
    </location>
</feature>
<dbReference type="AlphaFoldDB" id="A0AAF3EVD2"/>
<keyword evidence="2 10" id="KW-0813">Transport</keyword>
<dbReference type="FunFam" id="3.10.580.10:FF:000050">
    <property type="entry name" value="Chloride channel protein"/>
    <property type="match status" value="1"/>
</dbReference>
<dbReference type="Gene3D" id="1.10.3080.10">
    <property type="entry name" value="Clc chloride channel"/>
    <property type="match status" value="1"/>
</dbReference>
<protein>
    <recommendedName>
        <fullName evidence="10">Chloride channel protein</fullName>
    </recommendedName>
</protein>
<keyword evidence="7 10" id="KW-0472">Membrane</keyword>
<name>A0AAF3EVD2_9BILA</name>
<reference evidence="14" key="1">
    <citation type="submission" date="2024-02" db="UniProtKB">
        <authorList>
            <consortium name="WormBaseParasite"/>
        </authorList>
    </citation>
    <scope>IDENTIFICATION</scope>
</reference>
<feature type="transmembrane region" description="Helical" evidence="10">
    <location>
        <begin position="192"/>
        <end position="212"/>
    </location>
</feature>
<proteinExistence type="inferred from homology"/>
<accession>A0AAF3EVD2</accession>
<feature type="transmembrane region" description="Helical" evidence="10">
    <location>
        <begin position="289"/>
        <end position="310"/>
    </location>
</feature>
<dbReference type="SUPFAM" id="SSF54631">
    <property type="entry name" value="CBS-domain pair"/>
    <property type="match status" value="1"/>
</dbReference>
<feature type="transmembrane region" description="Helical" evidence="10">
    <location>
        <begin position="253"/>
        <end position="277"/>
    </location>
</feature>
<evidence type="ECO:0000256" key="9">
    <source>
        <dbReference type="PROSITE-ProRule" id="PRU00703"/>
    </source>
</evidence>
<feature type="transmembrane region" description="Helical" evidence="10">
    <location>
        <begin position="378"/>
        <end position="396"/>
    </location>
</feature>
<comment type="subcellular location">
    <subcellularLocation>
        <location evidence="1 10">Membrane</location>
        <topology evidence="1 10">Multi-pass membrane protein</topology>
    </subcellularLocation>
</comment>
<dbReference type="PROSITE" id="PS51371">
    <property type="entry name" value="CBS"/>
    <property type="match status" value="1"/>
</dbReference>
<dbReference type="PANTHER" id="PTHR45720">
    <property type="entry name" value="CHLORIDE CHANNEL PROTEIN 2"/>
    <property type="match status" value="1"/>
</dbReference>
<evidence type="ECO:0000256" key="3">
    <source>
        <dbReference type="ARBA" id="ARBA00022692"/>
    </source>
</evidence>
<evidence type="ECO:0000256" key="11">
    <source>
        <dbReference type="SAM" id="MobiDB-lite"/>
    </source>
</evidence>
<evidence type="ECO:0000256" key="7">
    <source>
        <dbReference type="ARBA" id="ARBA00023136"/>
    </source>
</evidence>
<evidence type="ECO:0000259" key="12">
    <source>
        <dbReference type="PROSITE" id="PS51371"/>
    </source>
</evidence>
<evidence type="ECO:0000256" key="4">
    <source>
        <dbReference type="ARBA" id="ARBA00022737"/>
    </source>
</evidence>
<keyword evidence="13" id="KW-1185">Reference proteome</keyword>
<dbReference type="PANTHER" id="PTHR45720:SF15">
    <property type="entry name" value="CHLORIDE CHANNEL PROTEIN"/>
    <property type="match status" value="1"/>
</dbReference>
<evidence type="ECO:0000313" key="13">
    <source>
        <dbReference type="Proteomes" id="UP000887575"/>
    </source>
</evidence>
<keyword evidence="9" id="KW-0129">CBS domain</keyword>
<dbReference type="GO" id="GO:0005247">
    <property type="term" value="F:voltage-gated chloride channel activity"/>
    <property type="evidence" value="ECO:0007669"/>
    <property type="project" value="TreeGrafter"/>
</dbReference>
<sequence>MFARVHKTSQSHKISGLDPIAQVSILSPMAMLQRYHHPPKTSWVQSVMSDIKRSLLDISPGSKGDGDEEEDEDSQAQLNPETFAEFCTRQTRNVLHFLVEDWCLSACLGIITAVLSVGMDVAIEEIQHLHVVAHDWTIKYLPSMALSTWVIHVVFFTAMATLFCKIVSEKAVGSGIPEVKVIMHGFKMDGYLTLRTLIAKMVGLTLAMGGGLPIGKEGPFVHIGAIVATLLSKITASCQYSAFFSNEGREMEMLSTGCAVGIACTFSAPIGAVLYAIESTSKYFAVKNYWRSFLAATCSAIVFRFANFFVTAEQSALGTITAFYQTRFPTESFMIEELPVFALLGLFLGILAALFTFTHRRIFLFRQKNRLYRLIFKNNFFSFTLFFAFIVGVVTYPKGFGKYIAGRLTFRETMADFFNNCTWGANDSRACSNTLLNHWMGGEERDVPIFLSLACYIAVYFVLVAICISINVPAGVFVPSFIIGAACGRLTGETMMLLFPQGLRGPGGPPIYPGLYAVVGAAAYTGAVTHTLSVAVIVCELTGQLTPILPVLIAMLMGNAICKFLQPSIYESIIRVKKYPYLPELPPSRFSVHTVKVEQIMVEDVIYITKDMTYRELKEILTSAPHLRSFPIVTDHTNKLLLGSVAKRYLVMLLRRHVLISQQDSRTSRLSPADIINTIRRTSMRLSKRGTARRQEQEQRIAERGISRVASNRSAEKPKIKANKSAPMLSVTKEEEQFDMVNDRTFSGNTYLSISPLHAPNNVPLHAVFTRPSSSELHKDQSEEELLGRTIDLDEIAIDSAPFQLVLASSLYKVHTLFSLLGLSHAYVTDKGRLIGVVGLKELRDALAHIYVRGVLPAKPDRKLTSGVIGVIQRHQSDEENKDDEEEDGYKSENGDVSNGNGITIRANPTQNFGNTLTVPSNV</sequence>
<feature type="transmembrane region" description="Helical" evidence="10">
    <location>
        <begin position="449"/>
        <end position="470"/>
    </location>
</feature>
<keyword evidence="8 10" id="KW-0868">Chloride</keyword>
<dbReference type="SUPFAM" id="SSF81340">
    <property type="entry name" value="Clc chloride channel"/>
    <property type="match status" value="1"/>
</dbReference>
<dbReference type="Proteomes" id="UP000887575">
    <property type="component" value="Unassembled WGS sequence"/>
</dbReference>
<dbReference type="InterPro" id="IPR050970">
    <property type="entry name" value="Cl_channel_volt-gated"/>
</dbReference>
<feature type="compositionally biased region" description="Polar residues" evidence="11">
    <location>
        <begin position="895"/>
        <end position="923"/>
    </location>
</feature>
<feature type="transmembrane region" description="Helical" evidence="10">
    <location>
        <begin position="338"/>
        <end position="357"/>
    </location>
</feature>
<organism evidence="13 14">
    <name type="scientific">Mesorhabditis belari</name>
    <dbReference type="NCBI Taxonomy" id="2138241"/>
    <lineage>
        <taxon>Eukaryota</taxon>
        <taxon>Metazoa</taxon>
        <taxon>Ecdysozoa</taxon>
        <taxon>Nematoda</taxon>
        <taxon>Chromadorea</taxon>
        <taxon>Rhabditida</taxon>
        <taxon>Rhabditina</taxon>
        <taxon>Rhabditomorpha</taxon>
        <taxon>Rhabditoidea</taxon>
        <taxon>Rhabditidae</taxon>
        <taxon>Mesorhabditinae</taxon>
        <taxon>Mesorhabditis</taxon>
    </lineage>
</organism>
<dbReference type="PRINTS" id="PR00762">
    <property type="entry name" value="CLCHANNEL"/>
</dbReference>
<dbReference type="FunFam" id="1.10.3080.10:FF:000020">
    <property type="entry name" value="Chloride channel protein"/>
    <property type="match status" value="1"/>
</dbReference>
<dbReference type="GO" id="GO:0005886">
    <property type="term" value="C:plasma membrane"/>
    <property type="evidence" value="ECO:0007669"/>
    <property type="project" value="TreeGrafter"/>
</dbReference>
<evidence type="ECO:0000313" key="14">
    <source>
        <dbReference type="WBParaSite" id="MBELARI_LOCUS17548.1"/>
    </source>
</evidence>
<keyword evidence="3 10" id="KW-0812">Transmembrane</keyword>
<evidence type="ECO:0000256" key="2">
    <source>
        <dbReference type="ARBA" id="ARBA00022448"/>
    </source>
</evidence>
<dbReference type="CDD" id="cd03683">
    <property type="entry name" value="ClC_1_like"/>
    <property type="match status" value="1"/>
</dbReference>
<dbReference type="WBParaSite" id="MBELARI_LOCUS17548.1">
    <property type="protein sequence ID" value="MBELARI_LOCUS17548.1"/>
    <property type="gene ID" value="MBELARI_LOCUS17548"/>
</dbReference>
<dbReference type="InterPro" id="IPR001807">
    <property type="entry name" value="ClC"/>
</dbReference>
<dbReference type="Gene3D" id="3.10.580.10">
    <property type="entry name" value="CBS-domain"/>
    <property type="match status" value="2"/>
</dbReference>
<feature type="domain" description="CBS" evidence="12">
    <location>
        <begin position="601"/>
        <end position="665"/>
    </location>
</feature>
<evidence type="ECO:0000256" key="5">
    <source>
        <dbReference type="ARBA" id="ARBA00022989"/>
    </source>
</evidence>
<evidence type="ECO:0000256" key="8">
    <source>
        <dbReference type="ARBA" id="ARBA00023214"/>
    </source>
</evidence>
<feature type="transmembrane region" description="Helical" evidence="10">
    <location>
        <begin position="477"/>
        <end position="499"/>
    </location>
</feature>
<keyword evidence="4" id="KW-0677">Repeat</keyword>
<dbReference type="Pfam" id="PF00571">
    <property type="entry name" value="CBS"/>
    <property type="match status" value="1"/>
</dbReference>
<evidence type="ECO:0000256" key="6">
    <source>
        <dbReference type="ARBA" id="ARBA00023065"/>
    </source>
</evidence>
<feature type="transmembrane region" description="Helical" evidence="10">
    <location>
        <begin position="511"/>
        <end position="538"/>
    </location>
</feature>
<keyword evidence="6 10" id="KW-0406">Ion transport</keyword>
<comment type="similarity">
    <text evidence="10">Belongs to the chloride channel (TC 2.A.49) family.</text>
</comment>
<dbReference type="InterPro" id="IPR000644">
    <property type="entry name" value="CBS_dom"/>
</dbReference>
<evidence type="ECO:0000256" key="10">
    <source>
        <dbReference type="RuleBase" id="RU361221"/>
    </source>
</evidence>
<dbReference type="Pfam" id="PF00654">
    <property type="entry name" value="Voltage_CLC"/>
    <property type="match status" value="1"/>
</dbReference>
<dbReference type="InterPro" id="IPR014743">
    <property type="entry name" value="Cl-channel_core"/>
</dbReference>
<dbReference type="InterPro" id="IPR046342">
    <property type="entry name" value="CBS_dom_sf"/>
</dbReference>
<feature type="region of interest" description="Disordered" evidence="11">
    <location>
        <begin position="871"/>
        <end position="923"/>
    </location>
</feature>
<feature type="transmembrane region" description="Helical" evidence="10">
    <location>
        <begin position="545"/>
        <end position="566"/>
    </location>
</feature>